<sequence>MSTRLALPWHSLSHRVWHQHAGTPAVGLPPATGKGEQTREHFIHAESSYLSRPPLPPGKQVTEEYLHAAHRDHFTLPNHPIDSLIVVSIHPQRPIKTGVTWPELLFMQKTFLVCIPTPQVASLLQATVALSAVTSTSSEQELQGDGSVLGPTLFNIFMDDPDKGIESNPSKFDTNLGWSVDLLDGRKALQKDLDRLDGVAGSCLMEKELGKLVNSWLRART</sequence>
<name>A0ABQ9CVV0_9PASS</name>
<comment type="caution">
    <text evidence="1">The sequence shown here is derived from an EMBL/GenBank/DDBJ whole genome shotgun (WGS) entry which is preliminary data.</text>
</comment>
<evidence type="ECO:0000313" key="2">
    <source>
        <dbReference type="Proteomes" id="UP001145742"/>
    </source>
</evidence>
<gene>
    <name evidence="1" type="ORF">WISP_126905</name>
</gene>
<evidence type="ECO:0000313" key="1">
    <source>
        <dbReference type="EMBL" id="KAJ7407422.1"/>
    </source>
</evidence>
<reference evidence="1" key="1">
    <citation type="submission" date="2019-10" db="EMBL/GenBank/DDBJ databases">
        <authorList>
            <person name="Soares A.E.R."/>
            <person name="Aleixo A."/>
            <person name="Schneider P."/>
            <person name="Miyaki C.Y."/>
            <person name="Schneider M.P."/>
            <person name="Mello C."/>
            <person name="Vasconcelos A.T.R."/>
        </authorList>
    </citation>
    <scope>NUCLEOTIDE SEQUENCE</scope>
    <source>
        <tissue evidence="1">Muscle</tissue>
    </source>
</reference>
<protein>
    <submittedName>
        <fullName evidence="1">Uncharacterized protein</fullName>
    </submittedName>
</protein>
<organism evidence="1 2">
    <name type="scientific">Willisornis vidua</name>
    <name type="common">Xingu scale-backed antbird</name>
    <dbReference type="NCBI Taxonomy" id="1566151"/>
    <lineage>
        <taxon>Eukaryota</taxon>
        <taxon>Metazoa</taxon>
        <taxon>Chordata</taxon>
        <taxon>Craniata</taxon>
        <taxon>Vertebrata</taxon>
        <taxon>Euteleostomi</taxon>
        <taxon>Archelosauria</taxon>
        <taxon>Archosauria</taxon>
        <taxon>Dinosauria</taxon>
        <taxon>Saurischia</taxon>
        <taxon>Theropoda</taxon>
        <taxon>Coelurosauria</taxon>
        <taxon>Aves</taxon>
        <taxon>Neognathae</taxon>
        <taxon>Neoaves</taxon>
        <taxon>Telluraves</taxon>
        <taxon>Australaves</taxon>
        <taxon>Passeriformes</taxon>
        <taxon>Thamnophilidae</taxon>
        <taxon>Willisornis</taxon>
    </lineage>
</organism>
<dbReference type="Proteomes" id="UP001145742">
    <property type="component" value="Unassembled WGS sequence"/>
</dbReference>
<keyword evidence="2" id="KW-1185">Reference proteome</keyword>
<proteinExistence type="predicted"/>
<dbReference type="EMBL" id="WHWB01034601">
    <property type="protein sequence ID" value="KAJ7407422.1"/>
    <property type="molecule type" value="Genomic_DNA"/>
</dbReference>
<accession>A0ABQ9CVV0</accession>